<protein>
    <submittedName>
        <fullName evidence="2">Uncharacterized protein</fullName>
    </submittedName>
</protein>
<name>A0A354LZC2_9BACT</name>
<dbReference type="AlphaFoldDB" id="A0A354LZC2"/>
<accession>A0A354LZC2</accession>
<keyword evidence="1" id="KW-0732">Signal</keyword>
<organism evidence="2 3">
    <name type="scientific">Coprobacter fastidiosus</name>
    <dbReference type="NCBI Taxonomy" id="1099853"/>
    <lineage>
        <taxon>Bacteria</taxon>
        <taxon>Pseudomonadati</taxon>
        <taxon>Bacteroidota</taxon>
        <taxon>Bacteroidia</taxon>
        <taxon>Bacteroidales</taxon>
        <taxon>Barnesiellaceae</taxon>
        <taxon>Coprobacter</taxon>
    </lineage>
</organism>
<sequence>MRKMLLTVSLVFIAFISASQLRANNEANTLTEGVNNRSCEKTYRFFTDEDLRNVEASAKTEWGTKIVGMLKERVDERVRYGFDIPDKSTGRSQNYICPVHKKLFKFELDKPHDHYCPDCGKSYKSDFFDACWRNIYSIICNILLSIAVIYI</sequence>
<evidence type="ECO:0000256" key="1">
    <source>
        <dbReference type="SAM" id="SignalP"/>
    </source>
</evidence>
<evidence type="ECO:0000313" key="2">
    <source>
        <dbReference type="EMBL" id="HBJ07611.1"/>
    </source>
</evidence>
<comment type="caution">
    <text evidence="2">The sequence shown here is derived from an EMBL/GenBank/DDBJ whole genome shotgun (WGS) entry which is preliminary data.</text>
</comment>
<dbReference type="Proteomes" id="UP000262954">
    <property type="component" value="Unassembled WGS sequence"/>
</dbReference>
<reference evidence="2 3" key="1">
    <citation type="journal article" date="2018" name="Nat. Biotechnol.">
        <title>A standardized bacterial taxonomy based on genome phylogeny substantially revises the tree of life.</title>
        <authorList>
            <person name="Parks D.H."/>
            <person name="Chuvochina M."/>
            <person name="Waite D.W."/>
            <person name="Rinke C."/>
            <person name="Skarshewski A."/>
            <person name="Chaumeil P.A."/>
            <person name="Hugenholtz P."/>
        </authorList>
    </citation>
    <scope>NUCLEOTIDE SEQUENCE [LARGE SCALE GENOMIC DNA]</scope>
    <source>
        <strain evidence="2">UBA11482</strain>
    </source>
</reference>
<dbReference type="EMBL" id="DNWC01000020">
    <property type="protein sequence ID" value="HBJ07611.1"/>
    <property type="molecule type" value="Genomic_DNA"/>
</dbReference>
<feature type="chain" id="PRO_5017015159" evidence="1">
    <location>
        <begin position="24"/>
        <end position="151"/>
    </location>
</feature>
<evidence type="ECO:0000313" key="3">
    <source>
        <dbReference type="Proteomes" id="UP000262954"/>
    </source>
</evidence>
<feature type="signal peptide" evidence="1">
    <location>
        <begin position="1"/>
        <end position="23"/>
    </location>
</feature>
<gene>
    <name evidence="2" type="ORF">DDY73_01265</name>
</gene>
<proteinExistence type="predicted"/>